<keyword evidence="1" id="KW-0802">TPR repeat</keyword>
<proteinExistence type="predicted"/>
<dbReference type="SUPFAM" id="SSF48452">
    <property type="entry name" value="TPR-like"/>
    <property type="match status" value="1"/>
</dbReference>
<dbReference type="Proteomes" id="UP000055136">
    <property type="component" value="Chromosome"/>
</dbReference>
<dbReference type="AlphaFoldDB" id="A0A0S2TI73"/>
<gene>
    <name evidence="2" type="ORF">Tel_11020</name>
</gene>
<evidence type="ECO:0008006" key="4">
    <source>
        <dbReference type="Google" id="ProtNLM"/>
    </source>
</evidence>
<dbReference type="NCBIfam" id="TIGR02521">
    <property type="entry name" value="type_IV_pilW"/>
    <property type="match status" value="1"/>
</dbReference>
<dbReference type="InterPro" id="IPR019734">
    <property type="entry name" value="TPR_rpt"/>
</dbReference>
<dbReference type="KEGG" id="tee:Tel_11020"/>
<keyword evidence="3" id="KW-1185">Reference proteome</keyword>
<dbReference type="GO" id="GO:0035269">
    <property type="term" value="P:protein O-linked glycosylation via mannose"/>
    <property type="evidence" value="ECO:0007669"/>
    <property type="project" value="TreeGrafter"/>
</dbReference>
<dbReference type="Pfam" id="PF13432">
    <property type="entry name" value="TPR_16"/>
    <property type="match status" value="1"/>
</dbReference>
<dbReference type="GO" id="GO:0000030">
    <property type="term" value="F:mannosyltransferase activity"/>
    <property type="evidence" value="ECO:0007669"/>
    <property type="project" value="TreeGrafter"/>
</dbReference>
<feature type="repeat" description="TPR" evidence="1">
    <location>
        <begin position="46"/>
        <end position="79"/>
    </location>
</feature>
<dbReference type="InterPro" id="IPR013360">
    <property type="entry name" value="Pilus_4_PilW"/>
</dbReference>
<dbReference type="Gene3D" id="1.25.40.10">
    <property type="entry name" value="Tetratricopeptide repeat domain"/>
    <property type="match status" value="1"/>
</dbReference>
<dbReference type="SMART" id="SM00028">
    <property type="entry name" value="TPR"/>
    <property type="match status" value="5"/>
</dbReference>
<dbReference type="EMBL" id="CP013099">
    <property type="protein sequence ID" value="ALP54840.1"/>
    <property type="molecule type" value="Genomic_DNA"/>
</dbReference>
<dbReference type="PROSITE" id="PS50005">
    <property type="entry name" value="TPR"/>
    <property type="match status" value="3"/>
</dbReference>
<feature type="repeat" description="TPR" evidence="1">
    <location>
        <begin position="12"/>
        <end position="45"/>
    </location>
</feature>
<dbReference type="PANTHER" id="PTHR44395">
    <property type="match status" value="1"/>
</dbReference>
<sequence length="219" mass="24998">MDKREADPEKAAQIYADLGLQYLRQGNLELARVKLERSLELEGKNADAHHYIAEVYKQLGNRELALQHYSKAVRYDADNPMLLNNYGAFLCEQGRLKEAEEYFLQAAHLPTYRTPELAYENLALCALQTEHPETAEAYFRKALQIRPSLPKSLYQMALISYQQGEYLSARAFIERFHAIGRTAQSLKLGIRIEEALGAEAAADKYRKLLSTRFPDAAQE</sequence>
<evidence type="ECO:0000313" key="2">
    <source>
        <dbReference type="EMBL" id="ALP54840.1"/>
    </source>
</evidence>
<organism evidence="2 3">
    <name type="scientific">Candidatus Tenderia electrophaga</name>
    <dbReference type="NCBI Taxonomy" id="1748243"/>
    <lineage>
        <taxon>Bacteria</taxon>
        <taxon>Pseudomonadati</taxon>
        <taxon>Pseudomonadota</taxon>
        <taxon>Gammaproteobacteria</taxon>
        <taxon>Candidatus Tenderiales</taxon>
        <taxon>Candidatus Tenderiaceae</taxon>
        <taxon>Candidatus Tenderia</taxon>
    </lineage>
</organism>
<name>A0A0S2TI73_9GAMM</name>
<evidence type="ECO:0000313" key="3">
    <source>
        <dbReference type="Proteomes" id="UP000055136"/>
    </source>
</evidence>
<dbReference type="InterPro" id="IPR011990">
    <property type="entry name" value="TPR-like_helical_dom_sf"/>
</dbReference>
<protein>
    <recommendedName>
        <fullName evidence="4">Pilus assembly protein PilW</fullName>
    </recommendedName>
</protein>
<evidence type="ECO:0000256" key="1">
    <source>
        <dbReference type="PROSITE-ProRule" id="PRU00339"/>
    </source>
</evidence>
<dbReference type="STRING" id="1748243.Tel_11020"/>
<dbReference type="PANTHER" id="PTHR44395:SF1">
    <property type="entry name" value="PROTEIN O-MANNOSYL-TRANSFERASE TMTC3"/>
    <property type="match status" value="1"/>
</dbReference>
<feature type="repeat" description="TPR" evidence="1">
    <location>
        <begin position="116"/>
        <end position="149"/>
    </location>
</feature>
<accession>A0A0S2TI73</accession>
<dbReference type="Pfam" id="PF13424">
    <property type="entry name" value="TPR_12"/>
    <property type="match status" value="1"/>
</dbReference>
<reference evidence="2" key="1">
    <citation type="submission" date="2015-10" db="EMBL/GenBank/DDBJ databases">
        <title>Description of Candidatus Tenderia electrophaga gen. nov, sp. nov., an Uncultivated Electroautotroph from a Biocathode Enrichment.</title>
        <authorList>
            <person name="Eddie B.J."/>
            <person name="Malanoski A.P."/>
            <person name="Wang Z."/>
            <person name="Hall R.J."/>
            <person name="Oh S.D."/>
            <person name="Heiner C."/>
            <person name="Lin B."/>
            <person name="Strycharz-Glaven S.M."/>
        </authorList>
    </citation>
    <scope>NUCLEOTIDE SEQUENCE [LARGE SCALE GENOMIC DNA]</scope>
    <source>
        <strain evidence="2">NRL1</strain>
    </source>
</reference>